<name>A0AAD7GK99_MYCRO</name>
<accession>A0AAD7GK99</accession>
<evidence type="ECO:0000256" key="1">
    <source>
        <dbReference type="ARBA" id="ARBA00007068"/>
    </source>
</evidence>
<organism evidence="2 3">
    <name type="scientific">Mycena rosella</name>
    <name type="common">Pink bonnet</name>
    <name type="synonym">Agaricus rosellus</name>
    <dbReference type="NCBI Taxonomy" id="1033263"/>
    <lineage>
        <taxon>Eukaryota</taxon>
        <taxon>Fungi</taxon>
        <taxon>Dikarya</taxon>
        <taxon>Basidiomycota</taxon>
        <taxon>Agaricomycotina</taxon>
        <taxon>Agaricomycetes</taxon>
        <taxon>Agaricomycetidae</taxon>
        <taxon>Agaricales</taxon>
        <taxon>Marasmiineae</taxon>
        <taxon>Mycenaceae</taxon>
        <taxon>Mycena</taxon>
    </lineage>
</organism>
<reference evidence="2" key="1">
    <citation type="submission" date="2023-03" db="EMBL/GenBank/DDBJ databases">
        <title>Massive genome expansion in bonnet fungi (Mycena s.s.) driven by repeated elements and novel gene families across ecological guilds.</title>
        <authorList>
            <consortium name="Lawrence Berkeley National Laboratory"/>
            <person name="Harder C.B."/>
            <person name="Miyauchi S."/>
            <person name="Viragh M."/>
            <person name="Kuo A."/>
            <person name="Thoen E."/>
            <person name="Andreopoulos B."/>
            <person name="Lu D."/>
            <person name="Skrede I."/>
            <person name="Drula E."/>
            <person name="Henrissat B."/>
            <person name="Morin E."/>
            <person name="Kohler A."/>
            <person name="Barry K."/>
            <person name="LaButti K."/>
            <person name="Morin E."/>
            <person name="Salamov A."/>
            <person name="Lipzen A."/>
            <person name="Mereny Z."/>
            <person name="Hegedus B."/>
            <person name="Baldrian P."/>
            <person name="Stursova M."/>
            <person name="Weitz H."/>
            <person name="Taylor A."/>
            <person name="Grigoriev I.V."/>
            <person name="Nagy L.G."/>
            <person name="Martin F."/>
            <person name="Kauserud H."/>
        </authorList>
    </citation>
    <scope>NUCLEOTIDE SEQUENCE</scope>
    <source>
        <strain evidence="2">CBHHK067</strain>
    </source>
</reference>
<proteinExistence type="inferred from homology"/>
<protein>
    <submittedName>
        <fullName evidence="2">Peptidase family S58-domain-containing protein</fullName>
    </submittedName>
</protein>
<comment type="similarity">
    <text evidence="1">Belongs to the peptidase S58 family.</text>
</comment>
<dbReference type="SUPFAM" id="SSF56266">
    <property type="entry name" value="DmpA/ArgJ-like"/>
    <property type="match status" value="1"/>
</dbReference>
<dbReference type="AlphaFoldDB" id="A0AAD7GK99"/>
<dbReference type="GO" id="GO:0004177">
    <property type="term" value="F:aminopeptidase activity"/>
    <property type="evidence" value="ECO:0007669"/>
    <property type="project" value="TreeGrafter"/>
</dbReference>
<dbReference type="EMBL" id="JARKIE010000048">
    <property type="protein sequence ID" value="KAJ7692997.1"/>
    <property type="molecule type" value="Genomic_DNA"/>
</dbReference>
<dbReference type="Gene3D" id="3.60.70.12">
    <property type="entry name" value="L-amino peptidase D-ALA esterase/amidase"/>
    <property type="match status" value="1"/>
</dbReference>
<sequence>MAGVGISRGGGGTGFSSGDIFLCFSAAPLTPPQAPKYEQRPEPGSTYSVEAVNNETLDVIFRAAADATEEAILNALFAAEELEGYTGRKRRSLPVQRVKEILIDAGRIPGSRGN</sequence>
<evidence type="ECO:0000313" key="3">
    <source>
        <dbReference type="Proteomes" id="UP001221757"/>
    </source>
</evidence>
<dbReference type="Proteomes" id="UP001221757">
    <property type="component" value="Unassembled WGS sequence"/>
</dbReference>
<comment type="caution">
    <text evidence="2">The sequence shown here is derived from an EMBL/GenBank/DDBJ whole genome shotgun (WGS) entry which is preliminary data.</text>
</comment>
<dbReference type="PANTHER" id="PTHR36512:SF3">
    <property type="entry name" value="BLR5678 PROTEIN"/>
    <property type="match status" value="1"/>
</dbReference>
<dbReference type="Pfam" id="PF03576">
    <property type="entry name" value="Peptidase_S58"/>
    <property type="match status" value="1"/>
</dbReference>
<dbReference type="InterPro" id="IPR005321">
    <property type="entry name" value="Peptidase_S58_DmpA"/>
</dbReference>
<gene>
    <name evidence="2" type="ORF">B0H17DRAFT_1060549</name>
</gene>
<keyword evidence="3" id="KW-1185">Reference proteome</keyword>
<dbReference type="PANTHER" id="PTHR36512">
    <property type="entry name" value="D-AMINOPEPTIDASE"/>
    <property type="match status" value="1"/>
</dbReference>
<evidence type="ECO:0000313" key="2">
    <source>
        <dbReference type="EMBL" id="KAJ7692997.1"/>
    </source>
</evidence>
<dbReference type="InterPro" id="IPR016117">
    <property type="entry name" value="ArgJ-like_dom_sf"/>
</dbReference>